<proteinExistence type="predicted"/>
<dbReference type="Proteomes" id="UP000054549">
    <property type="component" value="Unassembled WGS sequence"/>
</dbReference>
<dbReference type="InParanoid" id="A0A0C2WMB5"/>
<name>A0A0C2WMB5_AMAMK</name>
<feature type="non-terminal residue" evidence="1">
    <location>
        <position position="71"/>
    </location>
</feature>
<reference evidence="1 2" key="1">
    <citation type="submission" date="2014-04" db="EMBL/GenBank/DDBJ databases">
        <title>Evolutionary Origins and Diversification of the Mycorrhizal Mutualists.</title>
        <authorList>
            <consortium name="DOE Joint Genome Institute"/>
            <consortium name="Mycorrhizal Genomics Consortium"/>
            <person name="Kohler A."/>
            <person name="Kuo A."/>
            <person name="Nagy L.G."/>
            <person name="Floudas D."/>
            <person name="Copeland A."/>
            <person name="Barry K.W."/>
            <person name="Cichocki N."/>
            <person name="Veneault-Fourrey C."/>
            <person name="LaButti K."/>
            <person name="Lindquist E.A."/>
            <person name="Lipzen A."/>
            <person name="Lundell T."/>
            <person name="Morin E."/>
            <person name="Murat C."/>
            <person name="Riley R."/>
            <person name="Ohm R."/>
            <person name="Sun H."/>
            <person name="Tunlid A."/>
            <person name="Henrissat B."/>
            <person name="Grigoriev I.V."/>
            <person name="Hibbett D.S."/>
            <person name="Martin F."/>
        </authorList>
    </citation>
    <scope>NUCLEOTIDE SEQUENCE [LARGE SCALE GENOMIC DNA]</scope>
    <source>
        <strain evidence="1 2">Koide BX008</strain>
    </source>
</reference>
<dbReference type="AlphaFoldDB" id="A0A0C2WMB5"/>
<accession>A0A0C2WMB5</accession>
<keyword evidence="2" id="KW-1185">Reference proteome</keyword>
<sequence length="71" mass="7874">MVLTPAGTAYRCGAIHLFGFGSLTMTHLYADSRRPSIPYFASIGLMLPYSCGVHEHGFDTTSPHYKRIQIL</sequence>
<protein>
    <submittedName>
        <fullName evidence="1">Uncharacterized protein</fullName>
    </submittedName>
</protein>
<organism evidence="1 2">
    <name type="scientific">Amanita muscaria (strain Koide BX008)</name>
    <dbReference type="NCBI Taxonomy" id="946122"/>
    <lineage>
        <taxon>Eukaryota</taxon>
        <taxon>Fungi</taxon>
        <taxon>Dikarya</taxon>
        <taxon>Basidiomycota</taxon>
        <taxon>Agaricomycotina</taxon>
        <taxon>Agaricomycetes</taxon>
        <taxon>Agaricomycetidae</taxon>
        <taxon>Agaricales</taxon>
        <taxon>Pluteineae</taxon>
        <taxon>Amanitaceae</taxon>
        <taxon>Amanita</taxon>
    </lineage>
</organism>
<dbReference type="HOGENOM" id="CLU_2746795_0_0_1"/>
<gene>
    <name evidence="1" type="ORF">M378DRAFT_171848</name>
</gene>
<evidence type="ECO:0000313" key="1">
    <source>
        <dbReference type="EMBL" id="KIL57343.1"/>
    </source>
</evidence>
<evidence type="ECO:0000313" key="2">
    <source>
        <dbReference type="Proteomes" id="UP000054549"/>
    </source>
</evidence>
<dbReference type="EMBL" id="KN818373">
    <property type="protein sequence ID" value="KIL57343.1"/>
    <property type="molecule type" value="Genomic_DNA"/>
</dbReference>